<name>A0A318SN14_9DEIO</name>
<keyword evidence="1" id="KW-0732">Signal</keyword>
<evidence type="ECO:0000256" key="1">
    <source>
        <dbReference type="SAM" id="SignalP"/>
    </source>
</evidence>
<evidence type="ECO:0000313" key="2">
    <source>
        <dbReference type="EMBL" id="PYE56282.1"/>
    </source>
</evidence>
<dbReference type="EMBL" id="QJSX01000001">
    <property type="protein sequence ID" value="PYE56282.1"/>
    <property type="molecule type" value="Genomic_DNA"/>
</dbReference>
<dbReference type="PROSITE" id="PS51257">
    <property type="entry name" value="PROKAR_LIPOPROTEIN"/>
    <property type="match status" value="1"/>
</dbReference>
<feature type="chain" id="PRO_5016459914" evidence="1">
    <location>
        <begin position="26"/>
        <end position="251"/>
    </location>
</feature>
<protein>
    <submittedName>
        <fullName evidence="2">Uncharacterized protein</fullName>
    </submittedName>
</protein>
<keyword evidence="3" id="KW-1185">Reference proteome</keyword>
<comment type="caution">
    <text evidence="2">The sequence shown here is derived from an EMBL/GenBank/DDBJ whole genome shotgun (WGS) entry which is preliminary data.</text>
</comment>
<sequence length="251" mass="25524">MRWRDVLAIVSVLLALAGCAPSATNAGTGTSSRGPVRAAFSNLGVIWTQGGGAFIALAPDFRPQGVVPSGVNDVAWVAGDAWIASPLSGVVRKVTGRPDSVRAGRVVLLSATRVYREDGSAVTYSGEPTGGLIGTPSAVVTGGDGFDYALQGGRVLRVGSAAVVVDASARGPFLAATSAGAVSTLFPTVFGASGSYRIANGRLERLDAAGVVRAGVPHEPGVAGLVAEFVVTIGESGRLRVFRYDLSEVDR</sequence>
<accession>A0A318SN14</accession>
<evidence type="ECO:0000313" key="3">
    <source>
        <dbReference type="Proteomes" id="UP000248326"/>
    </source>
</evidence>
<gene>
    <name evidence="2" type="ORF">DES52_10186</name>
</gene>
<organism evidence="2 3">
    <name type="scientific">Deinococcus yavapaiensis KR-236</name>
    <dbReference type="NCBI Taxonomy" id="694435"/>
    <lineage>
        <taxon>Bacteria</taxon>
        <taxon>Thermotogati</taxon>
        <taxon>Deinococcota</taxon>
        <taxon>Deinococci</taxon>
        <taxon>Deinococcales</taxon>
        <taxon>Deinococcaceae</taxon>
        <taxon>Deinococcus</taxon>
    </lineage>
</organism>
<feature type="signal peptide" evidence="1">
    <location>
        <begin position="1"/>
        <end position="25"/>
    </location>
</feature>
<dbReference type="AlphaFoldDB" id="A0A318SN14"/>
<dbReference type="RefSeq" id="WP_245900533.1">
    <property type="nucleotide sequence ID" value="NZ_QJSX01000001.1"/>
</dbReference>
<proteinExistence type="predicted"/>
<reference evidence="2 3" key="1">
    <citation type="submission" date="2018-06" db="EMBL/GenBank/DDBJ databases">
        <title>Genomic Encyclopedia of Type Strains, Phase IV (KMG-IV): sequencing the most valuable type-strain genomes for metagenomic binning, comparative biology and taxonomic classification.</title>
        <authorList>
            <person name="Goeker M."/>
        </authorList>
    </citation>
    <scope>NUCLEOTIDE SEQUENCE [LARGE SCALE GENOMIC DNA]</scope>
    <source>
        <strain evidence="2 3">DSM 18048</strain>
    </source>
</reference>
<dbReference type="Proteomes" id="UP000248326">
    <property type="component" value="Unassembled WGS sequence"/>
</dbReference>